<evidence type="ECO:0000313" key="4">
    <source>
        <dbReference type="EMBL" id="GES75544.1"/>
    </source>
</evidence>
<reference evidence="3 5" key="1">
    <citation type="submission" date="2017-11" db="EMBL/GenBank/DDBJ databases">
        <title>The genome of Rhizophagus clarus HR1 reveals common genetic basis of auxotrophy among arbuscular mycorrhizal fungi.</title>
        <authorList>
            <person name="Kobayashi Y."/>
        </authorList>
    </citation>
    <scope>NUCLEOTIDE SEQUENCE [LARGE SCALE GENOMIC DNA]</scope>
    <source>
        <strain evidence="3 5">HR1</strain>
    </source>
</reference>
<dbReference type="AlphaFoldDB" id="A0A2Z6QYB5"/>
<keyword evidence="5" id="KW-1185">Reference proteome</keyword>
<dbReference type="Proteomes" id="UP000247702">
    <property type="component" value="Unassembled WGS sequence"/>
</dbReference>
<protein>
    <recommendedName>
        <fullName evidence="2">Mso1 N-terminal domain-containing protein</fullName>
    </recommendedName>
</protein>
<dbReference type="OrthoDB" id="2683368at2759"/>
<comment type="caution">
    <text evidence="3">The sequence shown here is derived from an EMBL/GenBank/DDBJ whole genome shotgun (WGS) entry which is preliminary data.</text>
</comment>
<sequence length="371" mass="42189">MVDVIDYRISRIVVLCKDCGQDVGLYPARHKCGIPTSEGLPIITKDSSSNNSKLNSSSSNSTETYNLWNKFMTSATAIYNVDDDSDNESEKDDWDGETHVSRILREYYEDKGADLPDWLYDSDTKHNSEFTKNSYIPQIEHTSTKQTRNVYNNPTPFSEVNNDRGRQIKSRPYNNSTRDIPPGQNHTLTKMNRGRDKSAPPPGSFDRNRDISPVQYHTSIKMNRGRDKSAPPPSSFDRNNIRNHENVYPHPPPLPKNIDSRRIIDDRIKNQSSNYSNSLPSRRQPPPTSGDYNAAKRLIPSKKSYNQLNLNYNNTLNKVSPNHDIRTGGYYNNNVQKGNIKQGVTSTPISSSHVPRVPHVPRGNYVQGNYF</sequence>
<evidence type="ECO:0000259" key="2">
    <source>
        <dbReference type="Pfam" id="PF14475"/>
    </source>
</evidence>
<feature type="compositionally biased region" description="Basic and acidic residues" evidence="1">
    <location>
        <begin position="258"/>
        <end position="269"/>
    </location>
</feature>
<proteinExistence type="predicted"/>
<accession>A0A2Z6QYB5</accession>
<evidence type="ECO:0000256" key="1">
    <source>
        <dbReference type="SAM" id="MobiDB-lite"/>
    </source>
</evidence>
<dbReference type="EMBL" id="BEXD01001335">
    <property type="protein sequence ID" value="GBB93572.1"/>
    <property type="molecule type" value="Genomic_DNA"/>
</dbReference>
<gene>
    <name evidence="4" type="ORF">RCL2_000297500</name>
    <name evidence="3" type="ORF">RclHR1_00220006</name>
</gene>
<reference evidence="4" key="2">
    <citation type="submission" date="2019-10" db="EMBL/GenBank/DDBJ databases">
        <title>Conservation and host-specific expression of non-tandemly repeated heterogenous ribosome RNA gene in arbuscular mycorrhizal fungi.</title>
        <authorList>
            <person name="Maeda T."/>
            <person name="Kobayashi Y."/>
            <person name="Nakagawa T."/>
            <person name="Ezawa T."/>
            <person name="Yamaguchi K."/>
            <person name="Bino T."/>
            <person name="Nishimoto Y."/>
            <person name="Shigenobu S."/>
            <person name="Kawaguchi M."/>
        </authorList>
    </citation>
    <scope>NUCLEOTIDE SEQUENCE</scope>
    <source>
        <strain evidence="4">HR1</strain>
    </source>
</reference>
<evidence type="ECO:0000313" key="5">
    <source>
        <dbReference type="Proteomes" id="UP000247702"/>
    </source>
</evidence>
<dbReference type="Pfam" id="PF14475">
    <property type="entry name" value="Mso1_Sec1_bdg"/>
    <property type="match status" value="1"/>
</dbReference>
<dbReference type="InterPro" id="IPR028095">
    <property type="entry name" value="Mso1_N_dom"/>
</dbReference>
<feature type="compositionally biased region" description="Polar residues" evidence="1">
    <location>
        <begin position="270"/>
        <end position="281"/>
    </location>
</feature>
<evidence type="ECO:0000313" key="3">
    <source>
        <dbReference type="EMBL" id="GBB93572.1"/>
    </source>
</evidence>
<name>A0A2Z6QYB5_9GLOM</name>
<feature type="compositionally biased region" description="Polar residues" evidence="1">
    <location>
        <begin position="172"/>
        <end position="190"/>
    </location>
</feature>
<dbReference type="Proteomes" id="UP000615446">
    <property type="component" value="Unassembled WGS sequence"/>
</dbReference>
<feature type="compositionally biased region" description="Polar residues" evidence="1">
    <location>
        <begin position="140"/>
        <end position="160"/>
    </location>
</feature>
<dbReference type="EMBL" id="BLAL01000016">
    <property type="protein sequence ID" value="GES75544.1"/>
    <property type="molecule type" value="Genomic_DNA"/>
</dbReference>
<feature type="region of interest" description="Disordered" evidence="1">
    <location>
        <begin position="140"/>
        <end position="293"/>
    </location>
</feature>
<feature type="domain" description="Mso1 N-terminal" evidence="2">
    <location>
        <begin position="89"/>
        <end position="119"/>
    </location>
</feature>
<organism evidence="3 5">
    <name type="scientific">Rhizophagus clarus</name>
    <dbReference type="NCBI Taxonomy" id="94130"/>
    <lineage>
        <taxon>Eukaryota</taxon>
        <taxon>Fungi</taxon>
        <taxon>Fungi incertae sedis</taxon>
        <taxon>Mucoromycota</taxon>
        <taxon>Glomeromycotina</taxon>
        <taxon>Glomeromycetes</taxon>
        <taxon>Glomerales</taxon>
        <taxon>Glomeraceae</taxon>
        <taxon>Rhizophagus</taxon>
    </lineage>
</organism>